<keyword evidence="6" id="KW-1185">Reference proteome</keyword>
<feature type="compositionally biased region" description="Basic and acidic residues" evidence="3">
    <location>
        <begin position="126"/>
        <end position="139"/>
    </location>
</feature>
<dbReference type="PANTHER" id="PTHR15398">
    <property type="entry name" value="BROMODOMAIN-CONTAINING PROTEIN 8"/>
    <property type="match status" value="1"/>
</dbReference>
<feature type="compositionally biased region" description="Low complexity" evidence="3">
    <location>
        <begin position="174"/>
        <end position="195"/>
    </location>
</feature>
<feature type="compositionally biased region" description="Low complexity" evidence="3">
    <location>
        <begin position="757"/>
        <end position="768"/>
    </location>
</feature>
<evidence type="ECO:0000259" key="4">
    <source>
        <dbReference type="PROSITE" id="PS50014"/>
    </source>
</evidence>
<feature type="compositionally biased region" description="Polar residues" evidence="3">
    <location>
        <begin position="529"/>
        <end position="544"/>
    </location>
</feature>
<dbReference type="SUPFAM" id="SSF47370">
    <property type="entry name" value="Bromodomain"/>
    <property type="match status" value="1"/>
</dbReference>
<evidence type="ECO:0000256" key="1">
    <source>
        <dbReference type="ARBA" id="ARBA00023117"/>
    </source>
</evidence>
<feature type="compositionally biased region" description="Basic and acidic residues" evidence="3">
    <location>
        <begin position="549"/>
        <end position="561"/>
    </location>
</feature>
<protein>
    <recommendedName>
        <fullName evidence="4">Bromo domain-containing protein</fullName>
    </recommendedName>
</protein>
<feature type="compositionally biased region" description="Basic residues" evidence="3">
    <location>
        <begin position="847"/>
        <end position="857"/>
    </location>
</feature>
<dbReference type="Gene3D" id="1.20.920.10">
    <property type="entry name" value="Bromodomain-like"/>
    <property type="match status" value="1"/>
</dbReference>
<evidence type="ECO:0000313" key="5">
    <source>
        <dbReference type="EMBL" id="CAK7272055.1"/>
    </source>
</evidence>
<feature type="region of interest" description="Disordered" evidence="3">
    <location>
        <begin position="797"/>
        <end position="857"/>
    </location>
</feature>
<feature type="compositionally biased region" description="Low complexity" evidence="3">
    <location>
        <begin position="257"/>
        <end position="272"/>
    </location>
</feature>
<dbReference type="PANTHER" id="PTHR15398:SF4">
    <property type="entry name" value="BROMODOMAIN-CONTAINING PROTEIN 8 ISOFORM X1"/>
    <property type="match status" value="1"/>
</dbReference>
<feature type="region of interest" description="Disordered" evidence="3">
    <location>
        <begin position="173"/>
        <end position="198"/>
    </location>
</feature>
<feature type="domain" description="Bromo" evidence="4">
    <location>
        <begin position="638"/>
        <end position="740"/>
    </location>
</feature>
<feature type="compositionally biased region" description="Polar residues" evidence="3">
    <location>
        <begin position="328"/>
        <end position="346"/>
    </location>
</feature>
<accession>A0ABP0DUV2</accession>
<dbReference type="Pfam" id="PF00439">
    <property type="entry name" value="Bromodomain"/>
    <property type="match status" value="1"/>
</dbReference>
<keyword evidence="1 2" id="KW-0103">Bromodomain</keyword>
<feature type="compositionally biased region" description="Basic and acidic residues" evidence="3">
    <location>
        <begin position="229"/>
        <end position="239"/>
    </location>
</feature>
<dbReference type="InterPro" id="IPR001487">
    <property type="entry name" value="Bromodomain"/>
</dbReference>
<dbReference type="Proteomes" id="UP001642501">
    <property type="component" value="Unassembled WGS sequence"/>
</dbReference>
<organism evidence="5 6">
    <name type="scientific">Sporothrix epigloea</name>
    <dbReference type="NCBI Taxonomy" id="1892477"/>
    <lineage>
        <taxon>Eukaryota</taxon>
        <taxon>Fungi</taxon>
        <taxon>Dikarya</taxon>
        <taxon>Ascomycota</taxon>
        <taxon>Pezizomycotina</taxon>
        <taxon>Sordariomycetes</taxon>
        <taxon>Sordariomycetidae</taxon>
        <taxon>Ophiostomatales</taxon>
        <taxon>Ophiostomataceae</taxon>
        <taxon>Sporothrix</taxon>
    </lineage>
</organism>
<sequence>MASSYSSFTPLESLLLFQSILQHGVEPEAFSRIASLLQANSFVRSDDRYNANRLTADSLRKLFLEELGGDEIDVSILPPLIERLYMRYRDHIVCAIREDEGRIEKMQNEIWLLEQQAAGGSGRGARAPDARAADAKAAAERQFQQQKELQQAQQKQQYATTVSPILGKHIGPVPAIASSPSTTVSASTKPASSTTENHVASFPHGAAAAASLLPATPRPDAVSSVLTQDRLEDSPDSQHQRQHQQQLRATQENTMRPLLASSSTKSPSRATSMTLTESPLLNQKGLAASPADQSASVTSHSTSQYISLSHISTSPTSQLLQADPHSLKTGQTSTDLNTTSSFNSATKGVPHSPPPAATSELAAQTAQTPIDPPASHAEMPKASIAAAQKPTPIAPVPLVPNVSHRVPPSNTPETPGPRGTNGQSSFPHPPLLEHVRARPPPKTATPVQVQSPQRFLLHTPVTSAATPTAPLPRGSGTRWKPSYPTPSTPGCDVGDIASPAYEPLSPVHCVRRSAGATESDAHGDDDDTLASSPSSTIQTTQRIQPSKLLNRDRKVRDRPSRGNDGFTDDDVWRPIKAETSSPRSLDEDVEEEELFRKRKRGGSLLARRRLVGLPTPPTHVLWMRGFPKISASALDQISSHRHANMFAHKIRDRDAPGYGSIVRHPVDLKSIRMAITQGNKAASATSAALGESSESNSVWLPISEDLVPPRGIINSSQLECELVHMFANAIMYNPDSHRGVGTAFLVEDDIIDDDDPSSSANPDMSSSNVRYQVDEDGVVNDTRDMYVEVEKLLSDMRSAERQRGMPPPPSSAKGLDLRFDENGAENRGDDEDVKETEDTGPDGGGTNKRRRIARGQQ</sequence>
<dbReference type="PROSITE" id="PS50014">
    <property type="entry name" value="BROMODOMAIN_2"/>
    <property type="match status" value="1"/>
</dbReference>
<feature type="compositionally biased region" description="Low complexity" evidence="3">
    <location>
        <begin position="459"/>
        <end position="472"/>
    </location>
</feature>
<evidence type="ECO:0000313" key="6">
    <source>
        <dbReference type="Proteomes" id="UP001642501"/>
    </source>
</evidence>
<feature type="region of interest" description="Disordered" evidence="3">
    <location>
        <begin position="219"/>
        <end position="281"/>
    </location>
</feature>
<evidence type="ECO:0000256" key="3">
    <source>
        <dbReference type="SAM" id="MobiDB-lite"/>
    </source>
</evidence>
<feature type="region of interest" description="Disordered" evidence="3">
    <location>
        <begin position="326"/>
        <end position="499"/>
    </location>
</feature>
<gene>
    <name evidence="5" type="ORF">SEPCBS57363_004937</name>
</gene>
<feature type="compositionally biased region" description="Basic and acidic residues" evidence="3">
    <location>
        <begin position="815"/>
        <end position="827"/>
    </location>
</feature>
<feature type="region of interest" description="Disordered" evidence="3">
    <location>
        <begin position="751"/>
        <end position="782"/>
    </location>
</feature>
<comment type="caution">
    <text evidence="5">The sequence shown here is derived from an EMBL/GenBank/DDBJ whole genome shotgun (WGS) entry which is preliminary data.</text>
</comment>
<feature type="region of interest" description="Disordered" evidence="3">
    <location>
        <begin position="121"/>
        <end position="155"/>
    </location>
</feature>
<evidence type="ECO:0000256" key="2">
    <source>
        <dbReference type="PROSITE-ProRule" id="PRU00035"/>
    </source>
</evidence>
<feature type="compositionally biased region" description="Acidic residues" evidence="3">
    <location>
        <begin position="828"/>
        <end position="840"/>
    </location>
</feature>
<dbReference type="EMBL" id="CAWUOM010000100">
    <property type="protein sequence ID" value="CAK7272055.1"/>
    <property type="molecule type" value="Genomic_DNA"/>
</dbReference>
<feature type="compositionally biased region" description="Low complexity" evidence="3">
    <location>
        <begin position="140"/>
        <end position="155"/>
    </location>
</feature>
<feature type="region of interest" description="Disordered" evidence="3">
    <location>
        <begin position="512"/>
        <end position="590"/>
    </location>
</feature>
<reference evidence="5 6" key="1">
    <citation type="submission" date="2024-01" db="EMBL/GenBank/DDBJ databases">
        <authorList>
            <person name="Allen C."/>
            <person name="Tagirdzhanova G."/>
        </authorList>
    </citation>
    <scope>NUCLEOTIDE SEQUENCE [LARGE SCALE GENOMIC DNA]</scope>
    <source>
        <strain evidence="5 6">CBS 573.63</strain>
    </source>
</reference>
<proteinExistence type="predicted"/>
<name>A0ABP0DUV2_9PEZI</name>
<dbReference type="InterPro" id="IPR036427">
    <property type="entry name" value="Bromodomain-like_sf"/>
</dbReference>